<reference evidence="3" key="1">
    <citation type="submission" date="2023-06" db="EMBL/GenBank/DDBJ databases">
        <title>Genome-scale phylogeny and comparative genomics of the fungal order Sordariales.</title>
        <authorList>
            <consortium name="Lawrence Berkeley National Laboratory"/>
            <person name="Hensen N."/>
            <person name="Bonometti L."/>
            <person name="Westerberg I."/>
            <person name="Brannstrom I.O."/>
            <person name="Guillou S."/>
            <person name="Cros-Aarteil S."/>
            <person name="Calhoun S."/>
            <person name="Haridas S."/>
            <person name="Kuo A."/>
            <person name="Mondo S."/>
            <person name="Pangilinan J."/>
            <person name="Riley R."/>
            <person name="LaButti K."/>
            <person name="Andreopoulos B."/>
            <person name="Lipzen A."/>
            <person name="Chen C."/>
            <person name="Yanf M."/>
            <person name="Daum C."/>
            <person name="Ng V."/>
            <person name="Clum A."/>
            <person name="Steindorff A."/>
            <person name="Ohm R."/>
            <person name="Martin F."/>
            <person name="Silar P."/>
            <person name="Natvig D."/>
            <person name="Lalanne C."/>
            <person name="Gautier V."/>
            <person name="Ament-velasquez S.L."/>
            <person name="Kruys A."/>
            <person name="Hutchinson M.I."/>
            <person name="Powell A.J."/>
            <person name="Barry K."/>
            <person name="Miller A.N."/>
            <person name="Grigoriev I.V."/>
            <person name="Debuchy R."/>
            <person name="Gladieux P."/>
            <person name="Thoren M.H."/>
            <person name="Johannesson H."/>
        </authorList>
    </citation>
    <scope>NUCLEOTIDE SEQUENCE</scope>
    <source>
        <strain evidence="3">SMH3391-2</strain>
    </source>
</reference>
<evidence type="ECO:0000313" key="4">
    <source>
        <dbReference type="Proteomes" id="UP001174934"/>
    </source>
</evidence>
<dbReference type="PROSITE" id="PS50020">
    <property type="entry name" value="WW_DOMAIN_2"/>
    <property type="match status" value="1"/>
</dbReference>
<feature type="compositionally biased region" description="Low complexity" evidence="1">
    <location>
        <begin position="136"/>
        <end position="145"/>
    </location>
</feature>
<dbReference type="AlphaFoldDB" id="A0AA39XJ64"/>
<dbReference type="PROSITE" id="PS01159">
    <property type="entry name" value="WW_DOMAIN_1"/>
    <property type="match status" value="1"/>
</dbReference>
<feature type="compositionally biased region" description="Low complexity" evidence="1">
    <location>
        <begin position="51"/>
        <end position="60"/>
    </location>
</feature>
<feature type="region of interest" description="Disordered" evidence="1">
    <location>
        <begin position="196"/>
        <end position="215"/>
    </location>
</feature>
<keyword evidence="4" id="KW-1185">Reference proteome</keyword>
<accession>A0AA39XJ64</accession>
<dbReference type="SMART" id="SM00456">
    <property type="entry name" value="WW"/>
    <property type="match status" value="1"/>
</dbReference>
<dbReference type="Pfam" id="PF00397">
    <property type="entry name" value="WW"/>
    <property type="match status" value="1"/>
</dbReference>
<evidence type="ECO:0000256" key="1">
    <source>
        <dbReference type="SAM" id="MobiDB-lite"/>
    </source>
</evidence>
<feature type="compositionally biased region" description="Low complexity" evidence="1">
    <location>
        <begin position="234"/>
        <end position="246"/>
    </location>
</feature>
<feature type="compositionally biased region" description="Basic and acidic residues" evidence="1">
    <location>
        <begin position="105"/>
        <end position="120"/>
    </location>
</feature>
<feature type="region of interest" description="Disordered" evidence="1">
    <location>
        <begin position="297"/>
        <end position="322"/>
    </location>
</feature>
<dbReference type="Gene3D" id="2.20.70.10">
    <property type="match status" value="1"/>
</dbReference>
<feature type="compositionally biased region" description="Pro residues" evidence="1">
    <location>
        <begin position="146"/>
        <end position="156"/>
    </location>
</feature>
<dbReference type="SUPFAM" id="SSF51045">
    <property type="entry name" value="WW domain"/>
    <property type="match status" value="1"/>
</dbReference>
<name>A0AA39XJ64_9PEZI</name>
<feature type="region of interest" description="Disordered" evidence="1">
    <location>
        <begin position="226"/>
        <end position="246"/>
    </location>
</feature>
<feature type="region of interest" description="Disordered" evidence="1">
    <location>
        <begin position="42"/>
        <end position="174"/>
    </location>
</feature>
<comment type="caution">
    <text evidence="3">The sequence shown here is derived from an EMBL/GenBank/DDBJ whole genome shotgun (WGS) entry which is preliminary data.</text>
</comment>
<evidence type="ECO:0000313" key="3">
    <source>
        <dbReference type="EMBL" id="KAK0634645.1"/>
    </source>
</evidence>
<organism evidence="3 4">
    <name type="scientific">Bombardia bombarda</name>
    <dbReference type="NCBI Taxonomy" id="252184"/>
    <lineage>
        <taxon>Eukaryota</taxon>
        <taxon>Fungi</taxon>
        <taxon>Dikarya</taxon>
        <taxon>Ascomycota</taxon>
        <taxon>Pezizomycotina</taxon>
        <taxon>Sordariomycetes</taxon>
        <taxon>Sordariomycetidae</taxon>
        <taxon>Sordariales</taxon>
        <taxon>Lasiosphaeriaceae</taxon>
        <taxon>Bombardia</taxon>
    </lineage>
</organism>
<protein>
    <recommendedName>
        <fullName evidence="2">WW domain-containing protein</fullName>
    </recommendedName>
</protein>
<feature type="compositionally biased region" description="Gly residues" evidence="1">
    <location>
        <begin position="204"/>
        <end position="215"/>
    </location>
</feature>
<feature type="compositionally biased region" description="Gly residues" evidence="1">
    <location>
        <begin position="311"/>
        <end position="322"/>
    </location>
</feature>
<proteinExistence type="predicted"/>
<dbReference type="InterPro" id="IPR036020">
    <property type="entry name" value="WW_dom_sf"/>
</dbReference>
<dbReference type="EMBL" id="JAULSR010000001">
    <property type="protein sequence ID" value="KAK0634645.1"/>
    <property type="molecule type" value="Genomic_DNA"/>
</dbReference>
<feature type="region of interest" description="Disordered" evidence="1">
    <location>
        <begin position="1"/>
        <end position="21"/>
    </location>
</feature>
<dbReference type="Proteomes" id="UP001174934">
    <property type="component" value="Unassembled WGS sequence"/>
</dbReference>
<dbReference type="InterPro" id="IPR001202">
    <property type="entry name" value="WW_dom"/>
</dbReference>
<sequence length="322" mass="32673">MADYFDAPPPPGPPPPKVPEGWIAKWNEQYKEWFYVNTYTKKSQWDKPTEPARAPAGDAPAGPPPTYTPGDKPAPSDTKVNPYDDPNNRGIFGPSGGGSSSTQDEDARLARQLQDEENARARSHGTGSAAGYMNTPPLSSAGGSPSPYPNQLPPRPDLAEKGKGIFGKLFGGKKPGSMGGGGYGGGYPAGGGYGSPQPQAGYGQQQGYGGAPGYGGGYPPQQGAYGGNYGGGYPPQQQGGYYGQQQQGYGGGGYGGGGNYGRPQKSGGGGMGMAGGAALGLGAGLIGGAIIADQIQDHEQEAYQEGYQDGDMGGGDDGGGDF</sequence>
<evidence type="ECO:0000259" key="2">
    <source>
        <dbReference type="PROSITE" id="PS50020"/>
    </source>
</evidence>
<gene>
    <name evidence="3" type="ORF">B0T17DRAFT_611620</name>
</gene>
<feature type="domain" description="WW" evidence="2">
    <location>
        <begin position="16"/>
        <end position="50"/>
    </location>
</feature>
<dbReference type="CDD" id="cd00201">
    <property type="entry name" value="WW"/>
    <property type="match status" value="1"/>
</dbReference>
<feature type="compositionally biased region" description="Pro residues" evidence="1">
    <location>
        <begin position="7"/>
        <end position="18"/>
    </location>
</feature>